<keyword evidence="2" id="KW-0732">Signal</keyword>
<name>A0ABQ4CHP5_9ACTN</name>
<protein>
    <submittedName>
        <fullName evidence="3">Uncharacterized protein</fullName>
    </submittedName>
</protein>
<dbReference type="EMBL" id="BONE01000002">
    <property type="protein sequence ID" value="GIF70802.1"/>
    <property type="molecule type" value="Genomic_DNA"/>
</dbReference>
<gene>
    <name evidence="3" type="ORF">Asi02nite_03200</name>
</gene>
<proteinExistence type="predicted"/>
<keyword evidence="1" id="KW-0812">Transmembrane</keyword>
<feature type="chain" id="PRO_5046455829" evidence="2">
    <location>
        <begin position="23"/>
        <end position="226"/>
    </location>
</feature>
<keyword evidence="1" id="KW-1133">Transmembrane helix</keyword>
<comment type="caution">
    <text evidence="3">The sequence shown here is derived from an EMBL/GenBank/DDBJ whole genome shotgun (WGS) entry which is preliminary data.</text>
</comment>
<evidence type="ECO:0000256" key="2">
    <source>
        <dbReference type="SAM" id="SignalP"/>
    </source>
</evidence>
<evidence type="ECO:0000313" key="3">
    <source>
        <dbReference type="EMBL" id="GIF70802.1"/>
    </source>
</evidence>
<evidence type="ECO:0000256" key="1">
    <source>
        <dbReference type="SAM" id="Phobius"/>
    </source>
</evidence>
<dbReference type="Proteomes" id="UP000604117">
    <property type="component" value="Unassembled WGS sequence"/>
</dbReference>
<keyword evidence="1" id="KW-0472">Membrane</keyword>
<organism evidence="3 4">
    <name type="scientific">Asanoa siamensis</name>
    <dbReference type="NCBI Taxonomy" id="926357"/>
    <lineage>
        <taxon>Bacteria</taxon>
        <taxon>Bacillati</taxon>
        <taxon>Actinomycetota</taxon>
        <taxon>Actinomycetes</taxon>
        <taxon>Micromonosporales</taxon>
        <taxon>Micromonosporaceae</taxon>
        <taxon>Asanoa</taxon>
    </lineage>
</organism>
<dbReference type="RefSeq" id="WP_203710274.1">
    <property type="nucleotide sequence ID" value="NZ_BONE01000002.1"/>
</dbReference>
<keyword evidence="4" id="KW-1185">Reference proteome</keyword>
<reference evidence="3 4" key="1">
    <citation type="submission" date="2021-01" db="EMBL/GenBank/DDBJ databases">
        <title>Whole genome shotgun sequence of Asanoa siamensis NBRC 107932.</title>
        <authorList>
            <person name="Komaki H."/>
            <person name="Tamura T."/>
        </authorList>
    </citation>
    <scope>NUCLEOTIDE SEQUENCE [LARGE SCALE GENOMIC DNA]</scope>
    <source>
        <strain evidence="3 4">NBRC 107932</strain>
    </source>
</reference>
<accession>A0ABQ4CHP5</accession>
<evidence type="ECO:0000313" key="4">
    <source>
        <dbReference type="Proteomes" id="UP000604117"/>
    </source>
</evidence>
<feature type="signal peptide" evidence="2">
    <location>
        <begin position="1"/>
        <end position="22"/>
    </location>
</feature>
<feature type="transmembrane region" description="Helical" evidence="1">
    <location>
        <begin position="197"/>
        <end position="216"/>
    </location>
</feature>
<sequence length="226" mass="23710">MSKTVRHILAAALLAVTVGALAAPGPAQAGGWAATVLEPMPAKLTAGQTYTVGMWVLQHGFHPHQGKLDEVALRLTDRSGKETKFAAVPLAEPAHYAVSVVLPHDGPFTVTGIQGWFPAYEVGTISANRGLEQLPTVVALTKEHLAEYWPGAVKPPLLPVDERRDPFAAVVAPPADAPVAEQIVEAQPVASRSSTGVTPWLAGVAAVVLVGSLLVGRRRLVAARRT</sequence>